<sequence>MGDLSSNMPCILQIYQYKLAQNPIVVDSGTLPPFHESPIQKIYEAAIVSPNYCQVMRCHCIPKLPYQFSALPIKYVVAMLTHCEIGVPVTSNNFSHCLIHINSCSPLNRGISSLGPLNVASAYGCIALSMFSSEFICTPP</sequence>
<evidence type="ECO:0000313" key="1">
    <source>
        <dbReference type="EMBL" id="JAD16404.1"/>
    </source>
</evidence>
<reference evidence="1" key="1">
    <citation type="submission" date="2014-09" db="EMBL/GenBank/DDBJ databases">
        <authorList>
            <person name="Magalhaes I.L.F."/>
            <person name="Oliveira U."/>
            <person name="Santos F.R."/>
            <person name="Vidigal T.H.D.A."/>
            <person name="Brescovit A.D."/>
            <person name="Santos A.J."/>
        </authorList>
    </citation>
    <scope>NUCLEOTIDE SEQUENCE</scope>
    <source>
        <tissue evidence="1">Shoot tissue taken approximately 20 cm above the soil surface</tissue>
    </source>
</reference>
<reference evidence="1" key="2">
    <citation type="journal article" date="2015" name="Data Brief">
        <title>Shoot transcriptome of the giant reed, Arundo donax.</title>
        <authorList>
            <person name="Barrero R.A."/>
            <person name="Guerrero F.D."/>
            <person name="Moolhuijzen P."/>
            <person name="Goolsby J.A."/>
            <person name="Tidwell J."/>
            <person name="Bellgard S.E."/>
            <person name="Bellgard M.I."/>
        </authorList>
    </citation>
    <scope>NUCLEOTIDE SEQUENCE</scope>
    <source>
        <tissue evidence="1">Shoot tissue taken approximately 20 cm above the soil surface</tissue>
    </source>
</reference>
<dbReference type="AlphaFoldDB" id="A0A0A9TGP8"/>
<dbReference type="EMBL" id="GBRH01281491">
    <property type="protein sequence ID" value="JAD16404.1"/>
    <property type="molecule type" value="Transcribed_RNA"/>
</dbReference>
<name>A0A0A9TGP8_ARUDO</name>
<protein>
    <submittedName>
        <fullName evidence="1">Uncharacterized protein</fullName>
    </submittedName>
</protein>
<proteinExistence type="predicted"/>
<accession>A0A0A9TGP8</accession>
<organism evidence="1">
    <name type="scientific">Arundo donax</name>
    <name type="common">Giant reed</name>
    <name type="synonym">Donax arundinaceus</name>
    <dbReference type="NCBI Taxonomy" id="35708"/>
    <lineage>
        <taxon>Eukaryota</taxon>
        <taxon>Viridiplantae</taxon>
        <taxon>Streptophyta</taxon>
        <taxon>Embryophyta</taxon>
        <taxon>Tracheophyta</taxon>
        <taxon>Spermatophyta</taxon>
        <taxon>Magnoliopsida</taxon>
        <taxon>Liliopsida</taxon>
        <taxon>Poales</taxon>
        <taxon>Poaceae</taxon>
        <taxon>PACMAD clade</taxon>
        <taxon>Arundinoideae</taxon>
        <taxon>Arundineae</taxon>
        <taxon>Arundo</taxon>
    </lineage>
</organism>